<dbReference type="InterPro" id="IPR029787">
    <property type="entry name" value="Nucleotide_cyclase"/>
</dbReference>
<dbReference type="SUPFAM" id="SSF55073">
    <property type="entry name" value="Nucleotide cyclase"/>
    <property type="match status" value="1"/>
</dbReference>
<dbReference type="Gene3D" id="3.30.450.20">
    <property type="entry name" value="PAS domain"/>
    <property type="match status" value="4"/>
</dbReference>
<dbReference type="OrthoDB" id="9762141at2"/>
<gene>
    <name evidence="5" type="ORF">BEN51_12120</name>
</gene>
<dbReference type="CDD" id="cd01948">
    <property type="entry name" value="EAL"/>
    <property type="match status" value="1"/>
</dbReference>
<dbReference type="PROSITE" id="PS50112">
    <property type="entry name" value="PAS"/>
    <property type="match status" value="1"/>
</dbReference>
<dbReference type="NCBIfam" id="TIGR00254">
    <property type="entry name" value="GGDEF"/>
    <property type="match status" value="1"/>
</dbReference>
<dbReference type="Pfam" id="PF08447">
    <property type="entry name" value="PAS_3"/>
    <property type="match status" value="3"/>
</dbReference>
<dbReference type="InterPro" id="IPR043128">
    <property type="entry name" value="Rev_trsase/Diguanyl_cyclase"/>
</dbReference>
<dbReference type="SMART" id="SM00086">
    <property type="entry name" value="PAC"/>
    <property type="match status" value="3"/>
</dbReference>
<feature type="domain" description="PAC" evidence="2">
    <location>
        <begin position="322"/>
        <end position="374"/>
    </location>
</feature>
<dbReference type="SUPFAM" id="SSF141868">
    <property type="entry name" value="EAL domain-like"/>
    <property type="match status" value="1"/>
</dbReference>
<dbReference type="InterPro" id="IPR035965">
    <property type="entry name" value="PAS-like_dom_sf"/>
</dbReference>
<dbReference type="RefSeq" id="WP_119866299.1">
    <property type="nucleotide sequence ID" value="NZ_CP016786.1"/>
</dbReference>
<accession>A0A343JF67</accession>
<keyword evidence="6" id="KW-1185">Reference proteome</keyword>
<dbReference type="SUPFAM" id="SSF55785">
    <property type="entry name" value="PYP-like sensor domain (PAS domain)"/>
    <property type="match status" value="4"/>
</dbReference>
<dbReference type="Pfam" id="PF00563">
    <property type="entry name" value="EAL"/>
    <property type="match status" value="1"/>
</dbReference>
<dbReference type="GO" id="GO:0035438">
    <property type="term" value="F:cyclic-di-GMP binding"/>
    <property type="evidence" value="ECO:0007669"/>
    <property type="project" value="InterPro"/>
</dbReference>
<dbReference type="Pfam" id="PF00989">
    <property type="entry name" value="PAS"/>
    <property type="match status" value="1"/>
</dbReference>
<dbReference type="PANTHER" id="PTHR44757">
    <property type="entry name" value="DIGUANYLATE CYCLASE DGCP"/>
    <property type="match status" value="1"/>
</dbReference>
<evidence type="ECO:0000259" key="3">
    <source>
        <dbReference type="PROSITE" id="PS50883"/>
    </source>
</evidence>
<dbReference type="AlphaFoldDB" id="A0A343JF67"/>
<dbReference type="Pfam" id="PF07238">
    <property type="entry name" value="PilZ"/>
    <property type="match status" value="1"/>
</dbReference>
<feature type="domain" description="PAS" evidence="1">
    <location>
        <begin position="382"/>
        <end position="452"/>
    </location>
</feature>
<dbReference type="CDD" id="cd00130">
    <property type="entry name" value="PAS"/>
    <property type="match status" value="3"/>
</dbReference>
<dbReference type="SMART" id="SM00267">
    <property type="entry name" value="GGDEF"/>
    <property type="match status" value="1"/>
</dbReference>
<organism evidence="5 6">
    <name type="scientific">Clostridium isatidis</name>
    <dbReference type="NCBI Taxonomy" id="182773"/>
    <lineage>
        <taxon>Bacteria</taxon>
        <taxon>Bacillati</taxon>
        <taxon>Bacillota</taxon>
        <taxon>Clostridia</taxon>
        <taxon>Eubacteriales</taxon>
        <taxon>Clostridiaceae</taxon>
        <taxon>Clostridium</taxon>
    </lineage>
</organism>
<dbReference type="KEGG" id="cia:BEN51_12120"/>
<dbReference type="SMART" id="SM00091">
    <property type="entry name" value="PAS"/>
    <property type="match status" value="3"/>
</dbReference>
<dbReference type="InterPro" id="IPR001610">
    <property type="entry name" value="PAC"/>
</dbReference>
<dbReference type="PROSITE" id="PS50113">
    <property type="entry name" value="PAC"/>
    <property type="match status" value="3"/>
</dbReference>
<dbReference type="PROSITE" id="PS50887">
    <property type="entry name" value="GGDEF"/>
    <property type="match status" value="1"/>
</dbReference>
<dbReference type="InterPro" id="IPR001633">
    <property type="entry name" value="EAL_dom"/>
</dbReference>
<dbReference type="EMBL" id="CP016786">
    <property type="protein sequence ID" value="ASW44175.1"/>
    <property type="molecule type" value="Genomic_DNA"/>
</dbReference>
<evidence type="ECO:0000313" key="6">
    <source>
        <dbReference type="Proteomes" id="UP000264883"/>
    </source>
</evidence>
<sequence length="1068" mass="124424">MQDILSVGSWTYDILNNEILCTEEIYKIFETTPEYIDGNFERFLDFVHPQDKILVTKSYEEALKGKENNIELRIITAEGREKYVNKKIKVLLNDNKFPVKIIGTIEDITSRKTVEKSSMELGKELRDAQKIAGIGRFKYDAIKDEIFISEEAYKICNIDPLNLERYLESYFKMIPPEDRSILNNAKKYCLEGKNFKVKIRILQEEGTSQYIIVKGEPLLDKDNNIVGIIGIIQDVTENELLKIDLEKKNRDLIRAQHISKIGSWELDLNKGVQYWSDGMFKIYGIKEYNHEVVYEDIFKFVHPEDLFKIDNYLINPPKEKYTVTEYRIIRTDGNIRDIYCLTETTFDNNGKVISICGTIQDVTEMKEMAKKIEEEKRIIEIQKRRFEFLIQNSNDCFGIISPEGTILYSSSAVERILGYTVKEIRNKNMLDFLEGEEKSKFSEMIKIVLKTSKAHIQGELIVKTKYDKKICIEIELDNYIKEPAIEGIVMNWRDITKEKAMYKEIEYIANHDSLTKLPNMYCYLKQIKNIYEEAKKNNISFAIMMLDIDRFKYINNALGYEIGDKLIIEVAKKLKSFIGKKDFLYRSNGDKFIIVVTNLKSIEEYENKVKAIAELFHIPFKVDNYDLNITVSIGVSVFPDDGESLELIKIQVDNALLRAKYKAMNSYEFYSNKMNIQNYKQFMIRNDLPKAIEKCEFRVYYQPEVDIKTNKIIGAEALIRWKHPTWGLVSPGEFVPIAEETGFIINMTNWMLKEICKTYKSWLDKGLPNIKISINYSSLSFLESNFIENIRSVLEEFKLTPEFLIIEITEGILIKNKETVMNNIKKLQALGIEVALDDFGTGYSSLQYLSLFNIDIVKIDRAFIKDALVNKANDILTRHVIEISNELGIKTVAEGIETREQLEYLRKLGCYLGQGYLFSRPVPVDEFEKMLSMKEFKVTNNKYYEIKERRSFNRINFDELLEGQMTILSINGSKMVLGYTKILIKNISKGGLCFISNIRIPINIDIVLRFKATIFEEEIEINGIPIWRDEAEENLYEFGVKFILNSDEANLLYEAIEELEKRKSLKVE</sequence>
<dbReference type="InterPro" id="IPR009875">
    <property type="entry name" value="PilZ_domain"/>
</dbReference>
<dbReference type="InterPro" id="IPR000700">
    <property type="entry name" value="PAS-assoc_C"/>
</dbReference>
<dbReference type="Gene3D" id="3.30.70.270">
    <property type="match status" value="1"/>
</dbReference>
<dbReference type="PANTHER" id="PTHR44757:SF2">
    <property type="entry name" value="BIOFILM ARCHITECTURE MAINTENANCE PROTEIN MBAA"/>
    <property type="match status" value="1"/>
</dbReference>
<dbReference type="InterPro" id="IPR000014">
    <property type="entry name" value="PAS"/>
</dbReference>
<dbReference type="InterPro" id="IPR052155">
    <property type="entry name" value="Biofilm_reg_signaling"/>
</dbReference>
<evidence type="ECO:0000259" key="1">
    <source>
        <dbReference type="PROSITE" id="PS50112"/>
    </source>
</evidence>
<dbReference type="SMART" id="SM00052">
    <property type="entry name" value="EAL"/>
    <property type="match status" value="1"/>
</dbReference>
<feature type="domain" description="GGDEF" evidence="4">
    <location>
        <begin position="539"/>
        <end position="672"/>
    </location>
</feature>
<dbReference type="InterPro" id="IPR035919">
    <property type="entry name" value="EAL_sf"/>
</dbReference>
<protein>
    <recommendedName>
        <fullName evidence="7">Diguanylate cyclase</fullName>
    </recommendedName>
</protein>
<feature type="domain" description="EAL" evidence="3">
    <location>
        <begin position="681"/>
        <end position="935"/>
    </location>
</feature>
<dbReference type="NCBIfam" id="TIGR00229">
    <property type="entry name" value="sensory_box"/>
    <property type="match status" value="2"/>
</dbReference>
<evidence type="ECO:0000259" key="4">
    <source>
        <dbReference type="PROSITE" id="PS50887"/>
    </source>
</evidence>
<dbReference type="CDD" id="cd01949">
    <property type="entry name" value="GGDEF"/>
    <property type="match status" value="1"/>
</dbReference>
<dbReference type="Proteomes" id="UP000264883">
    <property type="component" value="Chromosome"/>
</dbReference>
<evidence type="ECO:0000259" key="2">
    <source>
        <dbReference type="PROSITE" id="PS50113"/>
    </source>
</evidence>
<dbReference type="InterPro" id="IPR013655">
    <property type="entry name" value="PAS_fold_3"/>
</dbReference>
<dbReference type="InterPro" id="IPR000160">
    <property type="entry name" value="GGDEF_dom"/>
</dbReference>
<dbReference type="Gene3D" id="3.20.20.450">
    <property type="entry name" value="EAL domain"/>
    <property type="match status" value="1"/>
</dbReference>
<dbReference type="Pfam" id="PF00990">
    <property type="entry name" value="GGDEF"/>
    <property type="match status" value="1"/>
</dbReference>
<name>A0A343JF67_9CLOT</name>
<proteinExistence type="predicted"/>
<dbReference type="GO" id="GO:0006355">
    <property type="term" value="P:regulation of DNA-templated transcription"/>
    <property type="evidence" value="ECO:0007669"/>
    <property type="project" value="InterPro"/>
</dbReference>
<evidence type="ECO:0008006" key="7">
    <source>
        <dbReference type="Google" id="ProtNLM"/>
    </source>
</evidence>
<dbReference type="InterPro" id="IPR013767">
    <property type="entry name" value="PAS_fold"/>
</dbReference>
<dbReference type="PROSITE" id="PS50883">
    <property type="entry name" value="EAL"/>
    <property type="match status" value="1"/>
</dbReference>
<reference evidence="5 6" key="1">
    <citation type="submission" date="2016-08" db="EMBL/GenBank/DDBJ databases">
        <title>Complete Genome Sequence Of The Indigo Reducing Clostridium isatidis DSM15098.</title>
        <authorList>
            <person name="Little G.T."/>
            <person name="Minton N.P."/>
        </authorList>
    </citation>
    <scope>NUCLEOTIDE SEQUENCE [LARGE SCALE GENOMIC DNA]</scope>
    <source>
        <strain evidence="5 6">DSM 15098</strain>
    </source>
</reference>
<dbReference type="Gene3D" id="2.10.70.100">
    <property type="match status" value="3"/>
</dbReference>
<evidence type="ECO:0000313" key="5">
    <source>
        <dbReference type="EMBL" id="ASW44175.1"/>
    </source>
</evidence>
<feature type="domain" description="PAC" evidence="2">
    <location>
        <begin position="68"/>
        <end position="120"/>
    </location>
</feature>
<feature type="domain" description="PAC" evidence="2">
    <location>
        <begin position="195"/>
        <end position="247"/>
    </location>
</feature>